<proteinExistence type="predicted"/>
<accession>A0A7L7L8Z2</accession>
<name>A0A7L7L8Z2_9BACT</name>
<dbReference type="EMBL" id="CP055153">
    <property type="protein sequence ID" value="QMU29287.1"/>
    <property type="molecule type" value="Genomic_DNA"/>
</dbReference>
<dbReference type="AlphaFoldDB" id="A0A7L7L8Z2"/>
<organism evidence="1 2">
    <name type="scientific">Adhaeribacter radiodurans</name>
    <dbReference type="NCBI Taxonomy" id="2745197"/>
    <lineage>
        <taxon>Bacteria</taxon>
        <taxon>Pseudomonadati</taxon>
        <taxon>Bacteroidota</taxon>
        <taxon>Cytophagia</taxon>
        <taxon>Cytophagales</taxon>
        <taxon>Hymenobacteraceae</taxon>
        <taxon>Adhaeribacter</taxon>
    </lineage>
</organism>
<evidence type="ECO:0000313" key="2">
    <source>
        <dbReference type="Proteomes" id="UP000514509"/>
    </source>
</evidence>
<dbReference type="Proteomes" id="UP000514509">
    <property type="component" value="Chromosome"/>
</dbReference>
<reference evidence="1 2" key="1">
    <citation type="submission" date="2020-06" db="EMBL/GenBank/DDBJ databases">
        <authorList>
            <person name="Hwang Y.J."/>
        </authorList>
    </citation>
    <scope>NUCLEOTIDE SEQUENCE [LARGE SCALE GENOMIC DNA]</scope>
    <source>
        <strain evidence="1 2">KUDC8001</strain>
    </source>
</reference>
<keyword evidence="2" id="KW-1185">Reference proteome</keyword>
<reference evidence="1 2" key="2">
    <citation type="submission" date="2020-08" db="EMBL/GenBank/DDBJ databases">
        <title>Adhaeribacter dokdonensis sp. nov., isolated from the rhizosphere of Elymus tsukushiensis, a plant native to the Dokdo Islands, Republic of Korea.</title>
        <authorList>
            <person name="Ghim S.Y."/>
        </authorList>
    </citation>
    <scope>NUCLEOTIDE SEQUENCE [LARGE SCALE GENOMIC DNA]</scope>
    <source>
        <strain evidence="1 2">KUDC8001</strain>
    </source>
</reference>
<sequence>MDDQPVDHRSLTNPLKVADGETIQLTKSATVSKMPGQPLTIQGSVSEKDNLDKDDFAEFLDTYVGSAGWGLGTHKRIIRDGNLDVTVTYKIERQ</sequence>
<protein>
    <submittedName>
        <fullName evidence="1">Uncharacterized protein</fullName>
    </submittedName>
</protein>
<dbReference type="RefSeq" id="WP_182411746.1">
    <property type="nucleotide sequence ID" value="NZ_CP055153.1"/>
</dbReference>
<gene>
    <name evidence="1" type="ORF">HUW48_15145</name>
</gene>
<evidence type="ECO:0000313" key="1">
    <source>
        <dbReference type="EMBL" id="QMU29287.1"/>
    </source>
</evidence>
<dbReference type="KEGG" id="add:HUW48_15145"/>